<organism evidence="11 12">
    <name type="scientific">Podarcis muralis</name>
    <name type="common">Wall lizard</name>
    <name type="synonym">Lacerta muralis</name>
    <dbReference type="NCBI Taxonomy" id="64176"/>
    <lineage>
        <taxon>Eukaryota</taxon>
        <taxon>Metazoa</taxon>
        <taxon>Chordata</taxon>
        <taxon>Craniata</taxon>
        <taxon>Vertebrata</taxon>
        <taxon>Euteleostomi</taxon>
        <taxon>Lepidosauria</taxon>
        <taxon>Squamata</taxon>
        <taxon>Bifurcata</taxon>
        <taxon>Unidentata</taxon>
        <taxon>Episquamata</taxon>
        <taxon>Laterata</taxon>
        <taxon>Lacertibaenia</taxon>
        <taxon>Lacertidae</taxon>
        <taxon>Podarcis</taxon>
    </lineage>
</organism>
<keyword evidence="3 9" id="KW-1133">Transmembrane helix</keyword>
<proteinExistence type="inferred from homology"/>
<keyword evidence="2 8" id="KW-0812">Transmembrane</keyword>
<feature type="transmembrane region" description="Helical" evidence="9">
    <location>
        <begin position="101"/>
        <end position="120"/>
    </location>
</feature>
<dbReference type="Pfam" id="PF13853">
    <property type="entry name" value="7tm_4"/>
    <property type="match status" value="1"/>
</dbReference>
<evidence type="ECO:0000313" key="12">
    <source>
        <dbReference type="Proteomes" id="UP000472272"/>
    </source>
</evidence>
<protein>
    <recommendedName>
        <fullName evidence="9">Olfactory receptor</fullName>
    </recommendedName>
</protein>
<sequence length="318" mass="35860">MQTVNITLVDSFILTGLTDLPQVEIALFVIFCAVYATTLVGNLGMVLIIRSSPQLQTPMYFLLGNLSFLDICYSSSVTPKFLSNLLKEKKVISFADCFTQLFFYGAFATTECYLLAVMAYDRYVAICNPLLYLITMSQRKCIELVALSYVAGTVNALVHTIAASRLSFCGPNIIHNFYCEVPPILQLSCSDISLNEILMFIFVGFNIIATTSTILSSYTYVLVTILKTHCARSRRKAFSTCTSHLMVVTIFYGFGSLMYGRPSSRQNHHLDKIASVFYVVVTPMLNPLIYSLRNQEVRSAFRKTLGRKIVFYQRFFIK</sequence>
<dbReference type="PROSITE" id="PS50262">
    <property type="entry name" value="G_PROTEIN_RECEP_F1_2"/>
    <property type="match status" value="1"/>
</dbReference>
<keyword evidence="5 9" id="KW-0472">Membrane</keyword>
<feature type="transmembrane region" description="Helical" evidence="9">
    <location>
        <begin position="275"/>
        <end position="292"/>
    </location>
</feature>
<keyword evidence="6 8" id="KW-0675">Receptor</keyword>
<feature type="transmembrane region" description="Helical" evidence="9">
    <location>
        <begin position="60"/>
        <end position="81"/>
    </location>
</feature>
<dbReference type="GO" id="GO:0004984">
    <property type="term" value="F:olfactory receptor activity"/>
    <property type="evidence" value="ECO:0007669"/>
    <property type="project" value="InterPro"/>
</dbReference>
<comment type="subcellular location">
    <subcellularLocation>
        <location evidence="9">Cell membrane</location>
        <topology evidence="9">Multi-pass membrane protein</topology>
    </subcellularLocation>
    <subcellularLocation>
        <location evidence="1">Membrane</location>
        <topology evidence="1">Multi-pass membrane protein</topology>
    </subcellularLocation>
</comment>
<dbReference type="GO" id="GO:0004930">
    <property type="term" value="F:G protein-coupled receptor activity"/>
    <property type="evidence" value="ECO:0007669"/>
    <property type="project" value="UniProtKB-KW"/>
</dbReference>
<keyword evidence="12" id="KW-1185">Reference proteome</keyword>
<reference evidence="11 12" key="1">
    <citation type="journal article" date="2019" name="Proc. Natl. Acad. Sci. U.S.A.">
        <title>Regulatory changes in pterin and carotenoid genes underlie balanced color polymorphisms in the wall lizard.</title>
        <authorList>
            <person name="Andrade P."/>
            <person name="Pinho C."/>
            <person name="Perez I de Lanuza G."/>
            <person name="Afonso S."/>
            <person name="Brejcha J."/>
            <person name="Rubin C.J."/>
            <person name="Wallerman O."/>
            <person name="Pereira P."/>
            <person name="Sabatino S.J."/>
            <person name="Bellati A."/>
            <person name="Pellitteri-Rosa D."/>
            <person name="Bosakova Z."/>
            <person name="Bunikis I."/>
            <person name="Carretero M.A."/>
            <person name="Feiner N."/>
            <person name="Marsik P."/>
            <person name="Pauperio F."/>
            <person name="Salvi D."/>
            <person name="Soler L."/>
            <person name="While G.M."/>
            <person name="Uller T."/>
            <person name="Font E."/>
            <person name="Andersson L."/>
            <person name="Carneiro M."/>
        </authorList>
    </citation>
    <scope>NUCLEOTIDE SEQUENCE</scope>
</reference>
<feature type="domain" description="G-protein coupled receptors family 1 profile" evidence="10">
    <location>
        <begin position="41"/>
        <end position="290"/>
    </location>
</feature>
<feature type="transmembrane region" description="Helical" evidence="9">
    <location>
        <begin position="197"/>
        <end position="225"/>
    </location>
</feature>
<comment type="similarity">
    <text evidence="8">Belongs to the G-protein coupled receptor 1 family.</text>
</comment>
<evidence type="ECO:0000256" key="6">
    <source>
        <dbReference type="ARBA" id="ARBA00023170"/>
    </source>
</evidence>
<feature type="transmembrane region" description="Helical" evidence="9">
    <location>
        <begin position="141"/>
        <end position="162"/>
    </location>
</feature>
<evidence type="ECO:0000313" key="11">
    <source>
        <dbReference type="Ensembl" id="ENSPMRP00000002595.1"/>
    </source>
</evidence>
<keyword evidence="9" id="KW-1003">Cell membrane</keyword>
<dbReference type="InterPro" id="IPR017452">
    <property type="entry name" value="GPCR_Rhodpsn_7TM"/>
</dbReference>
<dbReference type="GeneTree" id="ENSGT01150000286921"/>
<feature type="transmembrane region" description="Helical" evidence="9">
    <location>
        <begin position="25"/>
        <end position="48"/>
    </location>
</feature>
<keyword evidence="9" id="KW-0716">Sensory transduction</keyword>
<dbReference type="GO" id="GO:0005886">
    <property type="term" value="C:plasma membrane"/>
    <property type="evidence" value="ECO:0007669"/>
    <property type="project" value="UniProtKB-SubCell"/>
</dbReference>
<dbReference type="SUPFAM" id="SSF81321">
    <property type="entry name" value="Family A G protein-coupled receptor-like"/>
    <property type="match status" value="1"/>
</dbReference>
<reference evidence="11" key="3">
    <citation type="submission" date="2025-09" db="UniProtKB">
        <authorList>
            <consortium name="Ensembl"/>
        </authorList>
    </citation>
    <scope>IDENTIFICATION</scope>
</reference>
<dbReference type="PROSITE" id="PS00237">
    <property type="entry name" value="G_PROTEIN_RECEP_F1_1"/>
    <property type="match status" value="1"/>
</dbReference>
<dbReference type="PRINTS" id="PR00245">
    <property type="entry name" value="OLFACTORYR"/>
</dbReference>
<dbReference type="InterPro" id="IPR000276">
    <property type="entry name" value="GPCR_Rhodpsn"/>
</dbReference>
<dbReference type="Ensembl" id="ENSPMRT00000002763.1">
    <property type="protein sequence ID" value="ENSPMRP00000002595.1"/>
    <property type="gene ID" value="ENSPMRG00000001865.1"/>
</dbReference>
<dbReference type="AlphaFoldDB" id="A0A670HTM7"/>
<evidence type="ECO:0000256" key="3">
    <source>
        <dbReference type="ARBA" id="ARBA00022989"/>
    </source>
</evidence>
<name>A0A670HTM7_PODMU</name>
<evidence type="ECO:0000256" key="4">
    <source>
        <dbReference type="ARBA" id="ARBA00023040"/>
    </source>
</evidence>
<keyword evidence="4 8" id="KW-0297">G-protein coupled receptor</keyword>
<dbReference type="FunFam" id="1.20.1070.10:FF:000003">
    <property type="entry name" value="Olfactory receptor"/>
    <property type="match status" value="1"/>
</dbReference>
<evidence type="ECO:0000256" key="5">
    <source>
        <dbReference type="ARBA" id="ARBA00023136"/>
    </source>
</evidence>
<feature type="transmembrane region" description="Helical" evidence="9">
    <location>
        <begin position="237"/>
        <end position="255"/>
    </location>
</feature>
<dbReference type="Gene3D" id="1.20.1070.10">
    <property type="entry name" value="Rhodopsin 7-helix transmembrane proteins"/>
    <property type="match status" value="1"/>
</dbReference>
<reference evidence="11" key="2">
    <citation type="submission" date="2025-08" db="UniProtKB">
        <authorList>
            <consortium name="Ensembl"/>
        </authorList>
    </citation>
    <scope>IDENTIFICATION</scope>
</reference>
<evidence type="ECO:0000256" key="9">
    <source>
        <dbReference type="RuleBase" id="RU363047"/>
    </source>
</evidence>
<dbReference type="SMART" id="SM01381">
    <property type="entry name" value="7TM_GPCR_Srsx"/>
    <property type="match status" value="1"/>
</dbReference>
<dbReference type="Proteomes" id="UP000472272">
    <property type="component" value="Chromosome 1"/>
</dbReference>
<evidence type="ECO:0000256" key="2">
    <source>
        <dbReference type="ARBA" id="ARBA00022692"/>
    </source>
</evidence>
<dbReference type="PRINTS" id="PR00237">
    <property type="entry name" value="GPCRRHODOPSN"/>
</dbReference>
<keyword evidence="7 8" id="KW-0807">Transducer</keyword>
<dbReference type="InterPro" id="IPR000725">
    <property type="entry name" value="Olfact_rcpt"/>
</dbReference>
<keyword evidence="9" id="KW-0552">Olfaction</keyword>
<evidence type="ECO:0000259" key="10">
    <source>
        <dbReference type="PROSITE" id="PS50262"/>
    </source>
</evidence>
<evidence type="ECO:0000256" key="8">
    <source>
        <dbReference type="RuleBase" id="RU000688"/>
    </source>
</evidence>
<evidence type="ECO:0000256" key="7">
    <source>
        <dbReference type="ARBA" id="ARBA00023224"/>
    </source>
</evidence>
<dbReference type="PANTHER" id="PTHR48018">
    <property type="entry name" value="OLFACTORY RECEPTOR"/>
    <property type="match status" value="1"/>
</dbReference>
<accession>A0A670HTM7</accession>
<evidence type="ECO:0000256" key="1">
    <source>
        <dbReference type="ARBA" id="ARBA00004141"/>
    </source>
</evidence>
<dbReference type="OMA" id="ADCFTQL"/>